<accession>A0AA88U109</accession>
<dbReference type="EMBL" id="JAUYZG010000001">
    <property type="protein sequence ID" value="KAK2916990.1"/>
    <property type="molecule type" value="Genomic_DNA"/>
</dbReference>
<keyword evidence="2" id="KW-1185">Reference proteome</keyword>
<organism evidence="1 2">
    <name type="scientific">Cirrhinus molitorella</name>
    <name type="common">mud carp</name>
    <dbReference type="NCBI Taxonomy" id="172907"/>
    <lineage>
        <taxon>Eukaryota</taxon>
        <taxon>Metazoa</taxon>
        <taxon>Chordata</taxon>
        <taxon>Craniata</taxon>
        <taxon>Vertebrata</taxon>
        <taxon>Euteleostomi</taxon>
        <taxon>Actinopterygii</taxon>
        <taxon>Neopterygii</taxon>
        <taxon>Teleostei</taxon>
        <taxon>Ostariophysi</taxon>
        <taxon>Cypriniformes</taxon>
        <taxon>Cyprinidae</taxon>
        <taxon>Labeoninae</taxon>
        <taxon>Labeonini</taxon>
        <taxon>Cirrhinus</taxon>
    </lineage>
</organism>
<sequence length="107" mass="12060">MFTVGQKMFTVRRLIRSDACDPQRPSSSASSFSLLQLLFLLKVRDHRHTLILEPNALAAHTGFPQHFYNLLAAFMQLLIASAYCHSGVMKPQTLQTSHEDPSRPSYA</sequence>
<name>A0AA88U109_9TELE</name>
<evidence type="ECO:0000313" key="2">
    <source>
        <dbReference type="Proteomes" id="UP001187343"/>
    </source>
</evidence>
<gene>
    <name evidence="1" type="ORF">Q8A67_001364</name>
</gene>
<reference evidence="1" key="1">
    <citation type="submission" date="2023-08" db="EMBL/GenBank/DDBJ databases">
        <title>Chromosome-level Genome Assembly of mud carp (Cirrhinus molitorella).</title>
        <authorList>
            <person name="Liu H."/>
        </authorList>
    </citation>
    <scope>NUCLEOTIDE SEQUENCE</scope>
    <source>
        <strain evidence="1">Prfri</strain>
        <tissue evidence="1">Muscle</tissue>
    </source>
</reference>
<proteinExistence type="predicted"/>
<protein>
    <submittedName>
        <fullName evidence="1">Uncharacterized protein</fullName>
    </submittedName>
</protein>
<dbReference type="Proteomes" id="UP001187343">
    <property type="component" value="Unassembled WGS sequence"/>
</dbReference>
<comment type="caution">
    <text evidence="1">The sequence shown here is derived from an EMBL/GenBank/DDBJ whole genome shotgun (WGS) entry which is preliminary data.</text>
</comment>
<evidence type="ECO:0000313" key="1">
    <source>
        <dbReference type="EMBL" id="KAK2916990.1"/>
    </source>
</evidence>
<dbReference type="AlphaFoldDB" id="A0AA88U109"/>